<keyword evidence="14" id="KW-1185">Reference proteome</keyword>
<comment type="subcellular location">
    <subcellularLocation>
        <location evidence="11">Cell membrane</location>
        <topology evidence="11">Peripheral membrane protein</topology>
    </subcellularLocation>
    <subcellularLocation>
        <location evidence="2">Membrane</location>
    </subcellularLocation>
</comment>
<dbReference type="GO" id="GO:0106430">
    <property type="term" value="F:dihydroorotate dehydrogenase (quinone) activity"/>
    <property type="evidence" value="ECO:0007669"/>
    <property type="project" value="UniProtKB-EC"/>
</dbReference>
<organism evidence="13 14">
    <name type="scientific">Frateuria flava</name>
    <dbReference type="NCBI Taxonomy" id="2821489"/>
    <lineage>
        <taxon>Bacteria</taxon>
        <taxon>Pseudomonadati</taxon>
        <taxon>Pseudomonadota</taxon>
        <taxon>Gammaproteobacteria</taxon>
        <taxon>Lysobacterales</taxon>
        <taxon>Rhodanobacteraceae</taxon>
        <taxon>Frateuria</taxon>
    </lineage>
</organism>
<gene>
    <name evidence="11" type="primary">pyrD</name>
    <name evidence="13" type="ORF">J7I44_16255</name>
</gene>
<reference evidence="13 14" key="1">
    <citation type="submission" date="2021-04" db="EMBL/GenBank/DDBJ databases">
        <authorList>
            <person name="Huq M.A."/>
        </authorList>
    </citation>
    <scope>NUCLEOTIDE SEQUENCE [LARGE SCALE GENOMIC DNA]</scope>
    <source>
        <strain evidence="13 14">MAH-13</strain>
    </source>
</reference>
<feature type="active site" description="Nucleophile" evidence="11">
    <location>
        <position position="174"/>
    </location>
</feature>
<evidence type="ECO:0000256" key="11">
    <source>
        <dbReference type="HAMAP-Rule" id="MF_00225"/>
    </source>
</evidence>
<dbReference type="CDD" id="cd04738">
    <property type="entry name" value="DHOD_2_like"/>
    <property type="match status" value="1"/>
</dbReference>
<evidence type="ECO:0000259" key="12">
    <source>
        <dbReference type="Pfam" id="PF01180"/>
    </source>
</evidence>
<evidence type="ECO:0000256" key="9">
    <source>
        <dbReference type="ARBA" id="ARBA00023136"/>
    </source>
</evidence>
<dbReference type="Proteomes" id="UP000823790">
    <property type="component" value="Unassembled WGS sequence"/>
</dbReference>
<feature type="binding site" evidence="11">
    <location>
        <begin position="317"/>
        <end position="318"/>
    </location>
    <ligand>
        <name>FMN</name>
        <dbReference type="ChEBI" id="CHEBI:58210"/>
    </ligand>
</feature>
<feature type="binding site" evidence="11">
    <location>
        <position position="296"/>
    </location>
    <ligand>
        <name>FMN</name>
        <dbReference type="ChEBI" id="CHEBI:58210"/>
    </ligand>
</feature>
<keyword evidence="11" id="KW-1003">Cell membrane</keyword>
<dbReference type="NCBIfam" id="NF003652">
    <property type="entry name" value="PRK05286.2-5"/>
    <property type="match status" value="1"/>
</dbReference>
<comment type="cofactor">
    <cofactor evidence="11">
        <name>FMN</name>
        <dbReference type="ChEBI" id="CHEBI:58210"/>
    </cofactor>
    <text evidence="11">Binds 1 FMN per subunit.</text>
</comment>
<keyword evidence="5 11" id="KW-0285">Flavoprotein</keyword>
<keyword evidence="8 11" id="KW-0560">Oxidoreductase</keyword>
<dbReference type="InterPro" id="IPR001295">
    <property type="entry name" value="Dihydroorotate_DH_CS"/>
</dbReference>
<evidence type="ECO:0000256" key="10">
    <source>
        <dbReference type="ARBA" id="ARBA00048639"/>
    </source>
</evidence>
<name>A0ABS4DS14_9GAMM</name>
<dbReference type="Gene3D" id="3.20.20.70">
    <property type="entry name" value="Aldolase class I"/>
    <property type="match status" value="1"/>
</dbReference>
<dbReference type="EMBL" id="JAGJRS010000034">
    <property type="protein sequence ID" value="MBP1475854.1"/>
    <property type="molecule type" value="Genomic_DNA"/>
</dbReference>
<feature type="binding site" evidence="11">
    <location>
        <position position="138"/>
    </location>
    <ligand>
        <name>FMN</name>
        <dbReference type="ChEBI" id="CHEBI:58210"/>
    </ligand>
</feature>
<evidence type="ECO:0000313" key="14">
    <source>
        <dbReference type="Proteomes" id="UP000823790"/>
    </source>
</evidence>
<comment type="pathway">
    <text evidence="3 11">Pyrimidine metabolism; UMP biosynthesis via de novo pathway; orotate from (S)-dihydroorotate (quinone route): step 1/1.</text>
</comment>
<evidence type="ECO:0000256" key="6">
    <source>
        <dbReference type="ARBA" id="ARBA00022643"/>
    </source>
</evidence>
<evidence type="ECO:0000313" key="13">
    <source>
        <dbReference type="EMBL" id="MBP1475854.1"/>
    </source>
</evidence>
<evidence type="ECO:0000256" key="4">
    <source>
        <dbReference type="ARBA" id="ARBA00005359"/>
    </source>
</evidence>
<feature type="binding site" evidence="11">
    <location>
        <begin position="61"/>
        <end position="65"/>
    </location>
    <ligand>
        <name>FMN</name>
        <dbReference type="ChEBI" id="CHEBI:58210"/>
    </ligand>
</feature>
<comment type="function">
    <text evidence="1 11">Catalyzes the conversion of dihydroorotate to orotate with quinone as electron acceptor.</text>
</comment>
<feature type="binding site" evidence="11">
    <location>
        <position position="85"/>
    </location>
    <ligand>
        <name>FMN</name>
        <dbReference type="ChEBI" id="CHEBI:58210"/>
    </ligand>
</feature>
<feature type="binding site" evidence="11">
    <location>
        <position position="171"/>
    </location>
    <ligand>
        <name>FMN</name>
        <dbReference type="ChEBI" id="CHEBI:58210"/>
    </ligand>
</feature>
<dbReference type="InterPro" id="IPR005720">
    <property type="entry name" value="Dihydroorotate_DH_cat"/>
</dbReference>
<feature type="binding site" evidence="11">
    <location>
        <begin position="245"/>
        <end position="246"/>
    </location>
    <ligand>
        <name>substrate</name>
    </ligand>
</feature>
<accession>A0ABS4DS14</accession>
<comment type="similarity">
    <text evidence="4 11">Belongs to the dihydroorotate dehydrogenase family. Type 2 subfamily.</text>
</comment>
<keyword evidence="6 11" id="KW-0288">FMN</keyword>
<dbReference type="NCBIfam" id="NF003644">
    <property type="entry name" value="PRK05286.1-1"/>
    <property type="match status" value="1"/>
</dbReference>
<proteinExistence type="inferred from homology"/>
<dbReference type="InterPro" id="IPR013785">
    <property type="entry name" value="Aldolase_TIM"/>
</dbReference>
<dbReference type="SUPFAM" id="SSF51395">
    <property type="entry name" value="FMN-linked oxidoreductases"/>
    <property type="match status" value="1"/>
</dbReference>
<keyword evidence="9 11" id="KW-0472">Membrane</keyword>
<dbReference type="PIRSF" id="PIRSF000164">
    <property type="entry name" value="DHO_oxidase"/>
    <property type="match status" value="1"/>
</dbReference>
<feature type="binding site" evidence="11">
    <location>
        <position position="244"/>
    </location>
    <ligand>
        <name>FMN</name>
        <dbReference type="ChEBI" id="CHEBI:58210"/>
    </ligand>
</feature>
<feature type="binding site" evidence="11">
    <location>
        <position position="65"/>
    </location>
    <ligand>
        <name>substrate</name>
    </ligand>
</feature>
<evidence type="ECO:0000256" key="7">
    <source>
        <dbReference type="ARBA" id="ARBA00022975"/>
    </source>
</evidence>
<keyword evidence="7 11" id="KW-0665">Pyrimidine biosynthesis</keyword>
<feature type="binding site" evidence="11">
    <location>
        <position position="267"/>
    </location>
    <ligand>
        <name>FMN</name>
        <dbReference type="ChEBI" id="CHEBI:58210"/>
    </ligand>
</feature>
<dbReference type="PROSITE" id="PS00911">
    <property type="entry name" value="DHODEHASE_1"/>
    <property type="match status" value="1"/>
</dbReference>
<dbReference type="NCBIfam" id="TIGR01036">
    <property type="entry name" value="pyrD_sub2"/>
    <property type="match status" value="1"/>
</dbReference>
<comment type="caution">
    <text evidence="13">The sequence shown here is derived from an EMBL/GenBank/DDBJ whole genome shotgun (WGS) entry which is preliminary data.</text>
</comment>
<evidence type="ECO:0000256" key="8">
    <source>
        <dbReference type="ARBA" id="ARBA00023002"/>
    </source>
</evidence>
<dbReference type="PANTHER" id="PTHR48109">
    <property type="entry name" value="DIHYDROOROTATE DEHYDROGENASE (QUINONE), MITOCHONDRIAL-RELATED"/>
    <property type="match status" value="1"/>
</dbReference>
<dbReference type="PANTHER" id="PTHR48109:SF4">
    <property type="entry name" value="DIHYDROOROTATE DEHYDROGENASE (QUINONE), MITOCHONDRIAL"/>
    <property type="match status" value="1"/>
</dbReference>
<dbReference type="Pfam" id="PF01180">
    <property type="entry name" value="DHO_dh"/>
    <property type="match status" value="1"/>
</dbReference>
<dbReference type="NCBIfam" id="NF003645">
    <property type="entry name" value="PRK05286.1-2"/>
    <property type="match status" value="1"/>
</dbReference>
<dbReference type="PROSITE" id="PS00912">
    <property type="entry name" value="DHODEHASE_2"/>
    <property type="match status" value="1"/>
</dbReference>
<evidence type="ECO:0000256" key="3">
    <source>
        <dbReference type="ARBA" id="ARBA00005161"/>
    </source>
</evidence>
<dbReference type="InterPro" id="IPR050074">
    <property type="entry name" value="DHO_dehydrogenase"/>
</dbReference>
<feature type="binding site" evidence="11">
    <location>
        <position position="176"/>
    </location>
    <ligand>
        <name>substrate</name>
    </ligand>
</feature>
<comment type="subunit">
    <text evidence="11">Monomer.</text>
</comment>
<dbReference type="HAMAP" id="MF_00225">
    <property type="entry name" value="DHO_dh_type2"/>
    <property type="match status" value="1"/>
</dbReference>
<protein>
    <recommendedName>
        <fullName evidence="11">Dihydroorotate dehydrogenase (quinone)</fullName>
        <ecNumber evidence="11">1.3.5.2</ecNumber>
    </recommendedName>
    <alternativeName>
        <fullName evidence="11">DHOdehase</fullName>
        <shortName evidence="11">DHOD</shortName>
        <shortName evidence="11">DHODase</shortName>
    </alternativeName>
    <alternativeName>
        <fullName evidence="11">Dihydroorotate oxidase</fullName>
    </alternativeName>
</protein>
<evidence type="ECO:0000256" key="2">
    <source>
        <dbReference type="ARBA" id="ARBA00004370"/>
    </source>
</evidence>
<feature type="binding site" evidence="11">
    <location>
        <begin position="110"/>
        <end position="114"/>
    </location>
    <ligand>
        <name>substrate</name>
    </ligand>
</feature>
<dbReference type="RefSeq" id="WP_209623157.1">
    <property type="nucleotide sequence ID" value="NZ_JAGJRS010000034.1"/>
</dbReference>
<comment type="catalytic activity">
    <reaction evidence="10 11">
        <text>(S)-dihydroorotate + a quinone = orotate + a quinol</text>
        <dbReference type="Rhea" id="RHEA:30187"/>
        <dbReference type="ChEBI" id="CHEBI:24646"/>
        <dbReference type="ChEBI" id="CHEBI:30839"/>
        <dbReference type="ChEBI" id="CHEBI:30864"/>
        <dbReference type="ChEBI" id="CHEBI:132124"/>
        <dbReference type="EC" id="1.3.5.2"/>
    </reaction>
</comment>
<dbReference type="InterPro" id="IPR012135">
    <property type="entry name" value="Dihydroorotate_DH_1_2"/>
</dbReference>
<feature type="domain" description="Dihydroorotate dehydrogenase catalytic" evidence="12">
    <location>
        <begin position="44"/>
        <end position="336"/>
    </location>
</feature>
<evidence type="ECO:0000256" key="1">
    <source>
        <dbReference type="ARBA" id="ARBA00003125"/>
    </source>
</evidence>
<feature type="binding site" evidence="11">
    <location>
        <position position="216"/>
    </location>
    <ligand>
        <name>FMN</name>
        <dbReference type="ChEBI" id="CHEBI:58210"/>
    </ligand>
</feature>
<feature type="binding site" evidence="11">
    <location>
        <position position="171"/>
    </location>
    <ligand>
        <name>substrate</name>
    </ligand>
</feature>
<evidence type="ECO:0000256" key="5">
    <source>
        <dbReference type="ARBA" id="ARBA00022630"/>
    </source>
</evidence>
<dbReference type="InterPro" id="IPR005719">
    <property type="entry name" value="Dihydroorotate_DH_2"/>
</dbReference>
<dbReference type="NCBIfam" id="NF003646">
    <property type="entry name" value="PRK05286.1-4"/>
    <property type="match status" value="1"/>
</dbReference>
<dbReference type="EC" id="1.3.5.2" evidence="11"/>
<sequence length="345" mass="37361">MYDHIRPLLFALDAETAHRLTLYALGVAHRSNLGRFVATPPDDLPVTVSGIRFPNPVGLAAGLDKNAAHIDELGALGFGFVEVGTVTPRPQPGNPKPRMFRLRDHEAIINRLGFNNEGVDALVRNVEASSYRGVLGINIGKNKDTPNERAVDDYLFCLERVYRHASYVTVNISSPNTQGLRDLQEEATLRRFIETLREAQERLGSQAGARKPMWLKIAPDLGEAELDGMAEVLRTTGIDGVICTNTTIDHSAVAGDPHGQEAGGLSGRPLFARSTDVLRGMRARLGPAMPIVGVGGILDGSDAVEKLEAGAHLVQVYSGLIYRGPRLVAECVDEIRRQREAAHAG</sequence>